<sequence length="213" mass="23844">MQMIPILLFHWLVEVSLAAYAVSDLPTFAKESVYFSQRDIDFDPRVDNPLMREMIMNLPSDVDRPGIAQYPLGPMVSCSNIPDDFLRCESIPKHTVPLNETGCPHFGGTKPSEIAWTNVSCRVLGSIECSGSRTFSRERPCVKYTGHYFLSTLLYSLFLGILAVDRFCLGYSAIGVGKLMTLGGLGVWWLIDIFLLATGNLMPADNSNWEPYY</sequence>
<evidence type="ECO:0000256" key="2">
    <source>
        <dbReference type="ARBA" id="ARBA00008284"/>
    </source>
</evidence>
<evidence type="ECO:0000256" key="3">
    <source>
        <dbReference type="ARBA" id="ARBA00022692"/>
    </source>
</evidence>
<dbReference type="InterPro" id="IPR050932">
    <property type="entry name" value="TM2D1-3-like"/>
</dbReference>
<feature type="transmembrane region" description="Helical" evidence="8">
    <location>
        <begin position="146"/>
        <end position="164"/>
    </location>
</feature>
<comment type="similarity">
    <text evidence="2">Belongs to the TM2 family.</text>
</comment>
<evidence type="ECO:0000256" key="7">
    <source>
        <dbReference type="ARBA" id="ARBA00023180"/>
    </source>
</evidence>
<dbReference type="Pfam" id="PF05154">
    <property type="entry name" value="TM2"/>
    <property type="match status" value="1"/>
</dbReference>
<keyword evidence="12" id="KW-1185">Reference proteome</keyword>
<evidence type="ECO:0000256" key="4">
    <source>
        <dbReference type="ARBA" id="ARBA00022729"/>
    </source>
</evidence>
<dbReference type="EMBL" id="BTSX01000003">
    <property type="protein sequence ID" value="GMS89049.1"/>
    <property type="molecule type" value="Genomic_DNA"/>
</dbReference>
<dbReference type="GO" id="GO:0016020">
    <property type="term" value="C:membrane"/>
    <property type="evidence" value="ECO:0007669"/>
    <property type="project" value="UniProtKB-SubCell"/>
</dbReference>
<protein>
    <recommendedName>
        <fullName evidence="10">TM2 domain-containing protein</fullName>
    </recommendedName>
</protein>
<evidence type="ECO:0000256" key="5">
    <source>
        <dbReference type="ARBA" id="ARBA00022989"/>
    </source>
</evidence>
<comment type="caution">
    <text evidence="11">The sequence shown here is derived from an EMBL/GenBank/DDBJ whole genome shotgun (WGS) entry which is preliminary data.</text>
</comment>
<dbReference type="PANTHER" id="PTHR21016">
    <property type="entry name" value="BETA-AMYLOID BINDING PROTEIN-RELATED"/>
    <property type="match status" value="1"/>
</dbReference>
<evidence type="ECO:0000313" key="11">
    <source>
        <dbReference type="EMBL" id="GMS89049.1"/>
    </source>
</evidence>
<dbReference type="AlphaFoldDB" id="A0AAV5T8W9"/>
<keyword evidence="4 9" id="KW-0732">Signal</keyword>
<feature type="signal peptide" evidence="9">
    <location>
        <begin position="1"/>
        <end position="18"/>
    </location>
</feature>
<reference evidence="11" key="1">
    <citation type="submission" date="2023-10" db="EMBL/GenBank/DDBJ databases">
        <title>Genome assembly of Pristionchus species.</title>
        <authorList>
            <person name="Yoshida K."/>
            <person name="Sommer R.J."/>
        </authorList>
    </citation>
    <scope>NUCLEOTIDE SEQUENCE</scope>
    <source>
        <strain evidence="11">RS0144</strain>
    </source>
</reference>
<evidence type="ECO:0000259" key="10">
    <source>
        <dbReference type="Pfam" id="PF05154"/>
    </source>
</evidence>
<dbReference type="Proteomes" id="UP001432027">
    <property type="component" value="Unassembled WGS sequence"/>
</dbReference>
<feature type="domain" description="TM2" evidence="10">
    <location>
        <begin position="147"/>
        <end position="194"/>
    </location>
</feature>
<keyword evidence="3 8" id="KW-0812">Transmembrane</keyword>
<keyword evidence="5 8" id="KW-1133">Transmembrane helix</keyword>
<feature type="chain" id="PRO_5043820397" description="TM2 domain-containing protein" evidence="9">
    <location>
        <begin position="19"/>
        <end position="213"/>
    </location>
</feature>
<organism evidence="11 12">
    <name type="scientific">Pristionchus entomophagus</name>
    <dbReference type="NCBI Taxonomy" id="358040"/>
    <lineage>
        <taxon>Eukaryota</taxon>
        <taxon>Metazoa</taxon>
        <taxon>Ecdysozoa</taxon>
        <taxon>Nematoda</taxon>
        <taxon>Chromadorea</taxon>
        <taxon>Rhabditida</taxon>
        <taxon>Rhabditina</taxon>
        <taxon>Diplogasteromorpha</taxon>
        <taxon>Diplogasteroidea</taxon>
        <taxon>Neodiplogasteridae</taxon>
        <taxon>Pristionchus</taxon>
    </lineage>
</organism>
<feature type="transmembrane region" description="Helical" evidence="8">
    <location>
        <begin position="176"/>
        <end position="197"/>
    </location>
</feature>
<proteinExistence type="inferred from homology"/>
<dbReference type="InterPro" id="IPR007829">
    <property type="entry name" value="TM2"/>
</dbReference>
<keyword evidence="7" id="KW-0325">Glycoprotein</keyword>
<evidence type="ECO:0000256" key="1">
    <source>
        <dbReference type="ARBA" id="ARBA00004141"/>
    </source>
</evidence>
<accession>A0AAV5T8W9</accession>
<gene>
    <name evidence="11" type="ORF">PENTCL1PPCAC_11224</name>
</gene>
<evidence type="ECO:0000313" key="12">
    <source>
        <dbReference type="Proteomes" id="UP001432027"/>
    </source>
</evidence>
<name>A0AAV5T8W9_9BILA</name>
<keyword evidence="6 8" id="KW-0472">Membrane</keyword>
<evidence type="ECO:0000256" key="9">
    <source>
        <dbReference type="SAM" id="SignalP"/>
    </source>
</evidence>
<evidence type="ECO:0000256" key="6">
    <source>
        <dbReference type="ARBA" id="ARBA00023136"/>
    </source>
</evidence>
<comment type="subcellular location">
    <subcellularLocation>
        <location evidence="1">Membrane</location>
        <topology evidence="1">Multi-pass membrane protein</topology>
    </subcellularLocation>
</comment>
<evidence type="ECO:0000256" key="8">
    <source>
        <dbReference type="SAM" id="Phobius"/>
    </source>
</evidence>
<dbReference type="PANTHER" id="PTHR21016:SF4">
    <property type="entry name" value="TM2 DOMAIN-CONTAINING PROTEIN 2"/>
    <property type="match status" value="1"/>
</dbReference>